<dbReference type="Pfam" id="PF08239">
    <property type="entry name" value="SH3_3"/>
    <property type="match status" value="1"/>
</dbReference>
<evidence type="ECO:0000256" key="1">
    <source>
        <dbReference type="ARBA" id="ARBA00010646"/>
    </source>
</evidence>
<dbReference type="Pfam" id="PF01183">
    <property type="entry name" value="Glyco_hydro_25"/>
    <property type="match status" value="1"/>
</dbReference>
<accession>A0A1E3A683</accession>
<dbReference type="Proteomes" id="UP000094067">
    <property type="component" value="Unassembled WGS sequence"/>
</dbReference>
<protein>
    <submittedName>
        <fullName evidence="3">Glycosyl hydrolases family 25</fullName>
    </submittedName>
</protein>
<dbReference type="EMBL" id="MCGH01000003">
    <property type="protein sequence ID" value="ODM03987.1"/>
    <property type="molecule type" value="Genomic_DNA"/>
</dbReference>
<dbReference type="GO" id="GO:0016998">
    <property type="term" value="P:cell wall macromolecule catabolic process"/>
    <property type="evidence" value="ECO:0007669"/>
    <property type="project" value="InterPro"/>
</dbReference>
<evidence type="ECO:0000313" key="4">
    <source>
        <dbReference type="Proteomes" id="UP000094067"/>
    </source>
</evidence>
<sequence length="507" mass="57385">MPHPIPTAISTATEMLTNNIIYAYGFKYEPITPTKINTLASMYPTVYTPAIKTMTLNKVGKIGIDCSGFICKAFGIPHIGSSQLKSQMTHLYPTSDPSRLVNGMLIWRSGHIGLIEIDDTGEAWILEAKSTADDLVRTKYSARGNSFTYYGELTGVDYTNARKINSPTQSSSSAPLRELIDISHHNTINLSLTVSKFKDVIIRAGYRSSTTGSLIQDKKFTDHTREALANNMRLGFYFYDQSINETEAIQQADWTISQIRDYPVTYPVYIDSEYANQSHSGRADNITKDQRTKNIIAFCSRIKEAGFIPGVYASDNWFKTMLNYSQLKHFDIWCARYSVNPPSVEKYEIWQYGSANIPGSVNPIDVNHLYKEYCTDPLPPSHPVPLLWNEITASTLNIRNAPSTSCKILYQMHKGDKVNIYLLRNNWCKISSTDEIWCSYKYIHSSQGTVSNCSKLNCRRIPVSGQADFILSVNDTVNILHQDPLTNWFYIEFHGKTGYVSNKYIKL</sequence>
<gene>
    <name evidence="3" type="ORF">BEI61_04790</name>
</gene>
<dbReference type="GO" id="GO:0009253">
    <property type="term" value="P:peptidoglycan catabolic process"/>
    <property type="evidence" value="ECO:0007669"/>
    <property type="project" value="InterPro"/>
</dbReference>
<comment type="similarity">
    <text evidence="1">Belongs to the glycosyl hydrolase 25 family.</text>
</comment>
<dbReference type="GO" id="GO:0003796">
    <property type="term" value="F:lysozyme activity"/>
    <property type="evidence" value="ECO:0007669"/>
    <property type="project" value="InterPro"/>
</dbReference>
<dbReference type="PANTHER" id="PTHR34135:SF2">
    <property type="entry name" value="LYSOZYME"/>
    <property type="match status" value="1"/>
</dbReference>
<dbReference type="AlphaFoldDB" id="A0A1E3A683"/>
<keyword evidence="3" id="KW-0378">Hydrolase</keyword>
<dbReference type="InterPro" id="IPR017853">
    <property type="entry name" value="GH"/>
</dbReference>
<dbReference type="Gene3D" id="2.30.30.40">
    <property type="entry name" value="SH3 Domains"/>
    <property type="match status" value="2"/>
</dbReference>
<reference evidence="3 4" key="1">
    <citation type="submission" date="2016-07" db="EMBL/GenBank/DDBJ databases">
        <title>Characterization of isolates of Eisenbergiella tayi derived from blood cultures, using whole genome sequencing.</title>
        <authorList>
            <person name="Burdz T."/>
            <person name="Wiebe D."/>
            <person name="Huynh C."/>
            <person name="Bernard K."/>
        </authorList>
    </citation>
    <scope>NUCLEOTIDE SEQUENCE [LARGE SCALE GENOMIC DNA]</scope>
    <source>
        <strain evidence="3 4">NML 110608</strain>
    </source>
</reference>
<dbReference type="InterPro" id="IPR002053">
    <property type="entry name" value="Glyco_hydro_25"/>
</dbReference>
<dbReference type="InterPro" id="IPR003646">
    <property type="entry name" value="SH3-like_bac-type"/>
</dbReference>
<name>A0A1E3A683_9FIRM</name>
<dbReference type="RefSeq" id="WP_069154270.1">
    <property type="nucleotide sequence ID" value="NZ_MCGH01000003.1"/>
</dbReference>
<feature type="domain" description="SH3b" evidence="2">
    <location>
        <begin position="394"/>
        <end position="443"/>
    </location>
</feature>
<dbReference type="GO" id="GO:0016052">
    <property type="term" value="P:carbohydrate catabolic process"/>
    <property type="evidence" value="ECO:0007669"/>
    <property type="project" value="TreeGrafter"/>
</dbReference>
<proteinExistence type="inferred from homology"/>
<dbReference type="PANTHER" id="PTHR34135">
    <property type="entry name" value="LYSOZYME"/>
    <property type="match status" value="1"/>
</dbReference>
<organism evidence="3 4">
    <name type="scientific">Eisenbergiella tayi</name>
    <dbReference type="NCBI Taxonomy" id="1432052"/>
    <lineage>
        <taxon>Bacteria</taxon>
        <taxon>Bacillati</taxon>
        <taxon>Bacillota</taxon>
        <taxon>Clostridia</taxon>
        <taxon>Lachnospirales</taxon>
        <taxon>Lachnospiraceae</taxon>
        <taxon>Eisenbergiella</taxon>
    </lineage>
</organism>
<comment type="caution">
    <text evidence="3">The sequence shown here is derived from an EMBL/GenBank/DDBJ whole genome shotgun (WGS) entry which is preliminary data.</text>
</comment>
<evidence type="ECO:0000313" key="3">
    <source>
        <dbReference type="EMBL" id="ODM03987.1"/>
    </source>
</evidence>
<dbReference type="SUPFAM" id="SSF51445">
    <property type="entry name" value="(Trans)glycosidases"/>
    <property type="match status" value="1"/>
</dbReference>
<dbReference type="Gene3D" id="3.20.20.80">
    <property type="entry name" value="Glycosidases"/>
    <property type="match status" value="1"/>
</dbReference>
<evidence type="ECO:0000259" key="2">
    <source>
        <dbReference type="Pfam" id="PF08239"/>
    </source>
</evidence>
<dbReference type="PROSITE" id="PS51904">
    <property type="entry name" value="GLYCOSYL_HYDROL_F25_2"/>
    <property type="match status" value="1"/>
</dbReference>